<proteinExistence type="predicted"/>
<reference evidence="1 2" key="1">
    <citation type="submission" date="2017-07" db="EMBL/GenBank/DDBJ databases">
        <title>Complete genome sequence of Actinoalloteichus hoggarensis DSM 45943, type strain of Actinoalloteichus hoggarensis.</title>
        <authorList>
            <person name="Ruckert C."/>
            <person name="Nouioui I."/>
            <person name="Willmese J."/>
            <person name="van Wezel G."/>
            <person name="Klenk H.-P."/>
            <person name="Kalinowski J."/>
            <person name="Zotchev S.B."/>
        </authorList>
    </citation>
    <scope>NUCLEOTIDE SEQUENCE [LARGE SCALE GENOMIC DNA]</scope>
    <source>
        <strain evidence="1 2">DSM 45943</strain>
    </source>
</reference>
<dbReference type="KEGG" id="ahg:AHOG_16115"/>
<organism evidence="1 2">
    <name type="scientific">Actinoalloteichus hoggarensis</name>
    <dbReference type="NCBI Taxonomy" id="1470176"/>
    <lineage>
        <taxon>Bacteria</taxon>
        <taxon>Bacillati</taxon>
        <taxon>Actinomycetota</taxon>
        <taxon>Actinomycetes</taxon>
        <taxon>Pseudonocardiales</taxon>
        <taxon>Pseudonocardiaceae</taxon>
        <taxon>Actinoalloteichus</taxon>
    </lineage>
</organism>
<evidence type="ECO:0000313" key="2">
    <source>
        <dbReference type="Proteomes" id="UP000204221"/>
    </source>
</evidence>
<dbReference type="EMBL" id="CP022521">
    <property type="protein sequence ID" value="ASO20849.1"/>
    <property type="molecule type" value="Genomic_DNA"/>
</dbReference>
<protein>
    <submittedName>
        <fullName evidence="1">Uncharacterized protein</fullName>
    </submittedName>
</protein>
<gene>
    <name evidence="1" type="ORF">AHOG_16115</name>
</gene>
<keyword evidence="2" id="KW-1185">Reference proteome</keyword>
<evidence type="ECO:0000313" key="1">
    <source>
        <dbReference type="EMBL" id="ASO20849.1"/>
    </source>
</evidence>
<name>A0A221W5H2_9PSEU</name>
<dbReference type="RefSeq" id="WP_093942122.1">
    <property type="nucleotide sequence ID" value="NZ_CP022521.1"/>
</dbReference>
<dbReference type="Proteomes" id="UP000204221">
    <property type="component" value="Chromosome"/>
</dbReference>
<sequence length="80" mass="8893">MGTERVARGSRHDEHGDRGGHDWCGEYGEYGEYAEYGERVIDHDATIEQMFYSGKISIEWNGGDGRVFSPSEPVVVGAEP</sequence>
<accession>A0A221W5H2</accession>
<dbReference type="AlphaFoldDB" id="A0A221W5H2"/>